<feature type="domain" description="SUF system FeS cluster assembly SufBD N-terminal" evidence="3">
    <location>
        <begin position="139"/>
        <end position="209"/>
    </location>
</feature>
<evidence type="ECO:0000259" key="2">
    <source>
        <dbReference type="Pfam" id="PF01458"/>
    </source>
</evidence>
<dbReference type="NCBIfam" id="NF008773">
    <property type="entry name" value="PRK11814.1"/>
    <property type="match status" value="1"/>
</dbReference>
<name>A0A8J7RY79_9PROT</name>
<sequence>MVATTETIKQVEELGRQKYEAGFSTDIEMDRLPKGVDEEIVRMISAKKGEPEWLTDWRLKAFAMWKEMPEPDWQKVAVPPIDYQDIYYYAAPKQEGPKSLDEVDPKILETYEKLGIPLKEQEVLAGVEGAPKVAVDAVFDSVSVATTYKKTLEEKGIVFCSISEAVRTHPELVKKYLGSVVPYSDNKHACLNSAVFTDGSFVYIPPGVTCPMELSTYFRINAEETGQFERTLIIADKGSYVSYLEGCTAPQRDESQLHAAVVELIALDDAEIKYSTVQNWYPGDENGKGGIYNFVTKRGACRGRNSKISWTQVETGSAITWKYPSCILQGDNSVGEFYSVAITNNRQQADTGTKMIHIGKNTRSRIISKGISAGRADQTYRGLVRVLPKAQGARNFTQCDSLLIGATCGAHTVPYIESRNPTAQLEHEATTSRISEDQLFYCLSRGIGEEDAVALIVNGFCREVMQTLPMEFAVEAQKLIGISLEGSVG</sequence>
<evidence type="ECO:0000259" key="3">
    <source>
        <dbReference type="Pfam" id="PF19295"/>
    </source>
</evidence>
<feature type="domain" description="SUF system FeS cluster assembly SufBD core" evidence="2">
    <location>
        <begin position="218"/>
        <end position="460"/>
    </location>
</feature>
<evidence type="ECO:0000313" key="4">
    <source>
        <dbReference type="EMBL" id="MBP5856937.1"/>
    </source>
</evidence>
<dbReference type="PANTHER" id="PTHR30508:SF1">
    <property type="entry name" value="UPF0051 PROTEIN ABCI8, CHLOROPLASTIC-RELATED"/>
    <property type="match status" value="1"/>
</dbReference>
<dbReference type="GO" id="GO:0016226">
    <property type="term" value="P:iron-sulfur cluster assembly"/>
    <property type="evidence" value="ECO:0007669"/>
    <property type="project" value="InterPro"/>
</dbReference>
<dbReference type="PANTHER" id="PTHR30508">
    <property type="entry name" value="FES CLUSTER ASSEMBLY PROTEIN SUF"/>
    <property type="match status" value="1"/>
</dbReference>
<dbReference type="InterPro" id="IPR010231">
    <property type="entry name" value="SUF_FeS_clus_asmbl_SufB"/>
</dbReference>
<evidence type="ECO:0000256" key="1">
    <source>
        <dbReference type="ARBA" id="ARBA00043967"/>
    </source>
</evidence>
<organism evidence="4 5">
    <name type="scientific">Marivibrio halodurans</name>
    <dbReference type="NCBI Taxonomy" id="2039722"/>
    <lineage>
        <taxon>Bacteria</taxon>
        <taxon>Pseudomonadati</taxon>
        <taxon>Pseudomonadota</taxon>
        <taxon>Alphaproteobacteria</taxon>
        <taxon>Rhodospirillales</taxon>
        <taxon>Rhodospirillaceae</taxon>
        <taxon>Marivibrio</taxon>
    </lineage>
</organism>
<dbReference type="NCBIfam" id="TIGR01980">
    <property type="entry name" value="sufB"/>
    <property type="match status" value="1"/>
</dbReference>
<dbReference type="InterPro" id="IPR045595">
    <property type="entry name" value="SufBD_N"/>
</dbReference>
<dbReference type="EMBL" id="JAGMWN010000003">
    <property type="protein sequence ID" value="MBP5856937.1"/>
    <property type="molecule type" value="Genomic_DNA"/>
</dbReference>
<comment type="caution">
    <text evidence="4">The sequence shown here is derived from an EMBL/GenBank/DDBJ whole genome shotgun (WGS) entry which is preliminary data.</text>
</comment>
<dbReference type="Pfam" id="PF19295">
    <property type="entry name" value="SufBD_N"/>
    <property type="match status" value="1"/>
</dbReference>
<gene>
    <name evidence="4" type="primary">sufB</name>
    <name evidence="4" type="ORF">KAJ83_07950</name>
</gene>
<reference evidence="4" key="1">
    <citation type="submission" date="2021-04" db="EMBL/GenBank/DDBJ databases">
        <authorList>
            <person name="Zhang D.-C."/>
        </authorList>
    </citation>
    <scope>NUCLEOTIDE SEQUENCE</scope>
    <source>
        <strain evidence="4">CGMCC 1.15697</strain>
    </source>
</reference>
<dbReference type="RefSeq" id="WP_210681514.1">
    <property type="nucleotide sequence ID" value="NZ_JAGMWN010000003.1"/>
</dbReference>
<dbReference type="Proteomes" id="UP000672602">
    <property type="component" value="Unassembled WGS sequence"/>
</dbReference>
<dbReference type="SUPFAM" id="SSF101960">
    <property type="entry name" value="Stabilizer of iron transporter SufD"/>
    <property type="match status" value="1"/>
</dbReference>
<dbReference type="InterPro" id="IPR000825">
    <property type="entry name" value="SUF_FeS_clus_asmbl_SufBD_core"/>
</dbReference>
<protein>
    <submittedName>
        <fullName evidence="4">Fe-S cluster assembly protein SufB</fullName>
    </submittedName>
</protein>
<comment type="similarity">
    <text evidence="1">Belongs to the iron-sulfur cluster assembly SufBD family.</text>
</comment>
<keyword evidence="5" id="KW-1185">Reference proteome</keyword>
<proteinExistence type="inferred from homology"/>
<dbReference type="InterPro" id="IPR037284">
    <property type="entry name" value="SUF_FeS_clus_asmbl_SufBD_sf"/>
</dbReference>
<dbReference type="InterPro" id="IPR055346">
    <property type="entry name" value="Fe-S_cluster_assembly_SufBD"/>
</dbReference>
<evidence type="ECO:0000313" key="5">
    <source>
        <dbReference type="Proteomes" id="UP000672602"/>
    </source>
</evidence>
<dbReference type="Pfam" id="PF01458">
    <property type="entry name" value="SUFBD_core"/>
    <property type="match status" value="1"/>
</dbReference>
<accession>A0A8J7RY79</accession>
<dbReference type="AlphaFoldDB" id="A0A8J7RY79"/>